<evidence type="ECO:0000313" key="1">
    <source>
        <dbReference type="EMBL" id="MFD3003035.1"/>
    </source>
</evidence>
<dbReference type="Proteomes" id="UP001597641">
    <property type="component" value="Unassembled WGS sequence"/>
</dbReference>
<dbReference type="EMBL" id="JBHUOX010000023">
    <property type="protein sequence ID" value="MFD3003035.1"/>
    <property type="molecule type" value="Genomic_DNA"/>
</dbReference>
<name>A0ABW6BZ08_9BACT</name>
<dbReference type="RefSeq" id="WP_377489614.1">
    <property type="nucleotide sequence ID" value="NZ_JBHUOX010000023.1"/>
</dbReference>
<evidence type="ECO:0000313" key="2">
    <source>
        <dbReference type="Proteomes" id="UP001597641"/>
    </source>
</evidence>
<proteinExistence type="predicted"/>
<sequence length="120" mass="13653">MKLNFASIIVFSCILCSCSDEPEERSGLIDTDPLYAFGVLLKERIDSSTVYTDSLLKEKIMSVEDEVGSKYNMFKVLRVDSNSYKIVASPLNFSKNREPFYLITEDSVYILTAKSIKKKE</sequence>
<gene>
    <name evidence="1" type="ORF">ACFS7Z_21905</name>
</gene>
<dbReference type="PROSITE" id="PS51257">
    <property type="entry name" value="PROKAR_LIPOPROTEIN"/>
    <property type="match status" value="1"/>
</dbReference>
<organism evidence="1 2">
    <name type="scientific">Pontibacter toksunensis</name>
    <dbReference type="NCBI Taxonomy" id="1332631"/>
    <lineage>
        <taxon>Bacteria</taxon>
        <taxon>Pseudomonadati</taxon>
        <taxon>Bacteroidota</taxon>
        <taxon>Cytophagia</taxon>
        <taxon>Cytophagales</taxon>
        <taxon>Hymenobacteraceae</taxon>
        <taxon>Pontibacter</taxon>
    </lineage>
</organism>
<comment type="caution">
    <text evidence="1">The sequence shown here is derived from an EMBL/GenBank/DDBJ whole genome shotgun (WGS) entry which is preliminary data.</text>
</comment>
<protein>
    <recommendedName>
        <fullName evidence="3">Lipoprotein</fullName>
    </recommendedName>
</protein>
<reference evidence="2" key="1">
    <citation type="journal article" date="2019" name="Int. J. Syst. Evol. Microbiol.">
        <title>The Global Catalogue of Microorganisms (GCM) 10K type strain sequencing project: providing services to taxonomists for standard genome sequencing and annotation.</title>
        <authorList>
            <consortium name="The Broad Institute Genomics Platform"/>
            <consortium name="The Broad Institute Genome Sequencing Center for Infectious Disease"/>
            <person name="Wu L."/>
            <person name="Ma J."/>
        </authorList>
    </citation>
    <scope>NUCLEOTIDE SEQUENCE [LARGE SCALE GENOMIC DNA]</scope>
    <source>
        <strain evidence="2">KCTC 23984</strain>
    </source>
</reference>
<keyword evidence="2" id="KW-1185">Reference proteome</keyword>
<evidence type="ECO:0008006" key="3">
    <source>
        <dbReference type="Google" id="ProtNLM"/>
    </source>
</evidence>
<accession>A0ABW6BZ08</accession>